<evidence type="ECO:0000313" key="1">
    <source>
        <dbReference type="EMBL" id="KAG0648192.1"/>
    </source>
</evidence>
<comment type="caution">
    <text evidence="1">The sequence shown here is derived from an EMBL/GenBank/DDBJ whole genome shotgun (WGS) entry which is preliminary data.</text>
</comment>
<accession>A0A9P7AW79</accession>
<gene>
    <name evidence="1" type="ORF">D0Z07_5339</name>
</gene>
<name>A0A9P7AW79_9HELO</name>
<proteinExistence type="predicted"/>
<organism evidence="1 2">
    <name type="scientific">Hyphodiscus hymeniophilus</name>
    <dbReference type="NCBI Taxonomy" id="353542"/>
    <lineage>
        <taxon>Eukaryota</taxon>
        <taxon>Fungi</taxon>
        <taxon>Dikarya</taxon>
        <taxon>Ascomycota</taxon>
        <taxon>Pezizomycotina</taxon>
        <taxon>Leotiomycetes</taxon>
        <taxon>Helotiales</taxon>
        <taxon>Hyphodiscaceae</taxon>
        <taxon>Hyphodiscus</taxon>
    </lineage>
</organism>
<dbReference type="EMBL" id="VNKQ01000010">
    <property type="protein sequence ID" value="KAG0648192.1"/>
    <property type="molecule type" value="Genomic_DNA"/>
</dbReference>
<sequence length="86" mass="9258">MAVEDADALAECLTLQAKGNDTMGQVMIVFEAVRTARAQATKIFEIELGEVGELSIDAVEDSEDSFVKGTTCGIADQEVRDWAYGL</sequence>
<keyword evidence="2" id="KW-1185">Reference proteome</keyword>
<dbReference type="Proteomes" id="UP000785200">
    <property type="component" value="Unassembled WGS sequence"/>
</dbReference>
<dbReference type="AlphaFoldDB" id="A0A9P7AW79"/>
<evidence type="ECO:0000313" key="2">
    <source>
        <dbReference type="Proteomes" id="UP000785200"/>
    </source>
</evidence>
<protein>
    <submittedName>
        <fullName evidence="1">Uncharacterized protein</fullName>
    </submittedName>
</protein>
<reference evidence="1" key="1">
    <citation type="submission" date="2019-07" db="EMBL/GenBank/DDBJ databases">
        <title>Hyphodiscus hymeniophilus genome sequencing and assembly.</title>
        <authorList>
            <person name="Kramer G."/>
            <person name="Nodwell J."/>
        </authorList>
    </citation>
    <scope>NUCLEOTIDE SEQUENCE</scope>
    <source>
        <strain evidence="1">ATCC 34498</strain>
    </source>
</reference>